<accession>A0A0G4HZC1</accession>
<dbReference type="PANTHER" id="PTHR21649">
    <property type="entry name" value="CHLOROPHYLL A/B BINDING PROTEIN"/>
    <property type="match status" value="1"/>
</dbReference>
<keyword evidence="5" id="KW-0148">Chlorophyll</keyword>
<dbReference type="GO" id="GO:0016020">
    <property type="term" value="C:membrane"/>
    <property type="evidence" value="ECO:0007669"/>
    <property type="project" value="InterPro"/>
</dbReference>
<dbReference type="Pfam" id="PF00504">
    <property type="entry name" value="Chloroa_b-bind"/>
    <property type="match status" value="1"/>
</dbReference>
<sequence>MKFAAAAVCAFAAVSVDAFTLGGVQPATRSARSELRMDLKDAPGAGPKGLPGFPVFNPYNLSPSDEKFKEYRLKELKNGRLAMLGFLGLLATQYGFRFPGAYNSDFVLPFKQDGASFASLPGDFGLFTSLSLGGWVQVLAFIALMDQGFYKQTDPDVQADGILFDAKDKYDEYRDKELNNGRLAMVGTMAMLAQHFIGGAPSFPYLDK</sequence>
<keyword evidence="4" id="KW-0934">Plastid</keyword>
<evidence type="ECO:0008006" key="8">
    <source>
        <dbReference type="Google" id="ProtNLM"/>
    </source>
</evidence>
<name>A0A0G4HZC1_9ALVE</name>
<evidence type="ECO:0000256" key="6">
    <source>
        <dbReference type="SAM" id="SignalP"/>
    </source>
</evidence>
<organism evidence="7">
    <name type="scientific">Chromera velia CCMP2878</name>
    <dbReference type="NCBI Taxonomy" id="1169474"/>
    <lineage>
        <taxon>Eukaryota</taxon>
        <taxon>Sar</taxon>
        <taxon>Alveolata</taxon>
        <taxon>Colpodellida</taxon>
        <taxon>Chromeraceae</taxon>
        <taxon>Chromera</taxon>
    </lineage>
</organism>
<dbReference type="GO" id="GO:0016168">
    <property type="term" value="F:chlorophyll binding"/>
    <property type="evidence" value="ECO:0007669"/>
    <property type="project" value="UniProtKB-KW"/>
</dbReference>
<feature type="signal peptide" evidence="6">
    <location>
        <begin position="1"/>
        <end position="18"/>
    </location>
</feature>
<evidence type="ECO:0000256" key="3">
    <source>
        <dbReference type="ARBA" id="ARBA00022531"/>
    </source>
</evidence>
<feature type="binding site" evidence="5">
    <location>
        <position position="74"/>
    </location>
    <ligand>
        <name>chlorophyll a</name>
        <dbReference type="ChEBI" id="CHEBI:58416"/>
        <label>1</label>
    </ligand>
</feature>
<dbReference type="VEuPathDB" id="CryptoDB:Cvel_33937"/>
<evidence type="ECO:0000256" key="2">
    <source>
        <dbReference type="ARBA" id="ARBA00022528"/>
    </source>
</evidence>
<keyword evidence="6" id="KW-0732">Signal</keyword>
<evidence type="ECO:0000313" key="7">
    <source>
        <dbReference type="EMBL" id="CEM49933.1"/>
    </source>
</evidence>
<feature type="binding site" evidence="5">
    <location>
        <position position="80"/>
    </location>
    <ligand>
        <name>chlorophyll a</name>
        <dbReference type="ChEBI" id="CHEBI:58416"/>
        <label>1</label>
    </ligand>
</feature>
<feature type="binding site" evidence="5">
    <location>
        <position position="78"/>
    </location>
    <ligand>
        <name>chlorophyll a</name>
        <dbReference type="ChEBI" id="CHEBI:58416"/>
        <label>1</label>
    </ligand>
</feature>
<dbReference type="EMBL" id="CDMZ01004500">
    <property type="protein sequence ID" value="CEM49933.1"/>
    <property type="molecule type" value="Genomic_DNA"/>
</dbReference>
<keyword evidence="2" id="KW-0150">Chloroplast</keyword>
<dbReference type="GO" id="GO:0009765">
    <property type="term" value="P:photosynthesis, light harvesting"/>
    <property type="evidence" value="ECO:0007669"/>
    <property type="project" value="InterPro"/>
</dbReference>
<keyword evidence="5" id="KW-0157">Chromophore</keyword>
<dbReference type="InterPro" id="IPR022796">
    <property type="entry name" value="Chloroa_b-bind"/>
</dbReference>
<dbReference type="SUPFAM" id="SSF103511">
    <property type="entry name" value="Chlorophyll a-b binding protein"/>
    <property type="match status" value="1"/>
</dbReference>
<dbReference type="PhylomeDB" id="A0A0G4HZC1"/>
<dbReference type="AlphaFoldDB" id="A0A0G4HZC1"/>
<reference evidence="7" key="1">
    <citation type="submission" date="2014-11" db="EMBL/GenBank/DDBJ databases">
        <authorList>
            <person name="Otto D Thomas"/>
            <person name="Naeem Raeece"/>
        </authorList>
    </citation>
    <scope>NUCLEOTIDE SEQUENCE</scope>
</reference>
<evidence type="ECO:0000256" key="5">
    <source>
        <dbReference type="PIRSR" id="PIRSR601344-1"/>
    </source>
</evidence>
<dbReference type="GO" id="GO:0009507">
    <property type="term" value="C:chloroplast"/>
    <property type="evidence" value="ECO:0007669"/>
    <property type="project" value="UniProtKB-SubCell"/>
</dbReference>
<comment type="subcellular location">
    <subcellularLocation>
        <location evidence="1">Plastid</location>
        <location evidence="1">Chloroplast</location>
    </subcellularLocation>
</comment>
<dbReference type="InterPro" id="IPR001344">
    <property type="entry name" value="Chloro_AB-bd_pln"/>
</dbReference>
<feature type="binding site" evidence="5">
    <location>
        <position position="75"/>
    </location>
    <ligand>
        <name>chlorophyll a</name>
        <dbReference type="ChEBI" id="CHEBI:58416"/>
        <label>1</label>
    </ligand>
</feature>
<evidence type="ECO:0000256" key="1">
    <source>
        <dbReference type="ARBA" id="ARBA00004229"/>
    </source>
</evidence>
<gene>
    <name evidence="7" type="ORF">Cvel_33937</name>
</gene>
<proteinExistence type="predicted"/>
<keyword evidence="3" id="KW-0602">Photosynthesis</keyword>
<feature type="chain" id="PRO_5005192541" description="Plastid light harvesting protein" evidence="6">
    <location>
        <begin position="19"/>
        <end position="208"/>
    </location>
</feature>
<protein>
    <recommendedName>
        <fullName evidence="8">Plastid light harvesting protein</fullName>
    </recommendedName>
</protein>
<dbReference type="Gene3D" id="1.10.3460.10">
    <property type="entry name" value="Chlorophyll a/b binding protein domain"/>
    <property type="match status" value="1"/>
</dbReference>
<evidence type="ECO:0000256" key="4">
    <source>
        <dbReference type="ARBA" id="ARBA00022640"/>
    </source>
</evidence>